<dbReference type="EC" id="2.4.1.-" evidence="2"/>
<dbReference type="GO" id="GO:0005992">
    <property type="term" value="P:trehalose biosynthetic process"/>
    <property type="evidence" value="ECO:0007669"/>
    <property type="project" value="InterPro"/>
</dbReference>
<dbReference type="PANTHER" id="PTHR10788:SF106">
    <property type="entry name" value="BCDNA.GH08860"/>
    <property type="match status" value="1"/>
</dbReference>
<dbReference type="AlphaFoldDB" id="A0A517XPH6"/>
<dbReference type="Gene3D" id="3.40.50.2000">
    <property type="entry name" value="Glycogen Phosphorylase B"/>
    <property type="match status" value="2"/>
</dbReference>
<dbReference type="PANTHER" id="PTHR10788">
    <property type="entry name" value="TREHALOSE-6-PHOSPHATE SYNTHASE"/>
    <property type="match status" value="1"/>
</dbReference>
<dbReference type="SUPFAM" id="SSF53756">
    <property type="entry name" value="UDP-Glycosyltransferase/glycogen phosphorylase"/>
    <property type="match status" value="1"/>
</dbReference>
<sequence>MAWTKDRLEDAARTRLGGAKLIVVANREPYIHNLRNGAVELMRPAGGLTTALDPVMRACGGTWVAHGSGSADRLSSDARGRVRVPPDDPSYTLRRVWLTPEQENGYYYGFANSSLWPLCHQVYHRPTFDPAHWAAYQEVNDLFAAAVLEEARGGPALVFVQDYHFALLPRLLKRARPDLVVAQFWHIPWPNPETFRVCPWAGELLDGMLGNDLLGFHIQYHCNNFLESVDRTVESRICRERFSVTRGGRTTRVRPFPISVDPDLAAEHLAGDWEAPVAALRRKYNLGDRLLLLGVDRVDYTKGIPERLRAVARLLDLHPGLAGRFHLVQLGAPSRTSLPEYRALTDEIHALAADINERYGTPDWRPVVFVNEHAGPELIYPLYRAAAGCVVSSLHDGMNLVAKEFVTARDDEQGVLVLSEFTGAARELTDAVLVNPFDVDRLANGLLAALTMPPAERQRRMRRMRAQVADHNIYRWAGTMLSEASKLMDHGPRPAAPRVAVPRVYVPADAAPARFAPAPVLTHPA</sequence>
<gene>
    <name evidence="2" type="primary">otsA</name>
    <name evidence="2" type="ORF">ETAA1_13310</name>
</gene>
<evidence type="ECO:0000313" key="3">
    <source>
        <dbReference type="Proteomes" id="UP000319576"/>
    </source>
</evidence>
<name>A0A517XPH6_9BACT</name>
<dbReference type="EMBL" id="CP036273">
    <property type="protein sequence ID" value="QDU19407.1"/>
    <property type="molecule type" value="Genomic_DNA"/>
</dbReference>
<dbReference type="RefSeq" id="WP_145235377.1">
    <property type="nucleotide sequence ID" value="NZ_CP036273.1"/>
</dbReference>
<dbReference type="OrthoDB" id="9761633at2"/>
<protein>
    <submittedName>
        <fullName evidence="2">Trehalose-phosphate synthase</fullName>
        <ecNumber evidence="2">2.4.1.-</ecNumber>
    </submittedName>
</protein>
<proteinExistence type="inferred from homology"/>
<keyword evidence="3" id="KW-1185">Reference proteome</keyword>
<dbReference type="Proteomes" id="UP000319576">
    <property type="component" value="Chromosome"/>
</dbReference>
<organism evidence="2 3">
    <name type="scientific">Urbifossiella limnaea</name>
    <dbReference type="NCBI Taxonomy" id="2528023"/>
    <lineage>
        <taxon>Bacteria</taxon>
        <taxon>Pseudomonadati</taxon>
        <taxon>Planctomycetota</taxon>
        <taxon>Planctomycetia</taxon>
        <taxon>Gemmatales</taxon>
        <taxon>Gemmataceae</taxon>
        <taxon>Urbifossiella</taxon>
    </lineage>
</organism>
<dbReference type="InterPro" id="IPR001830">
    <property type="entry name" value="Glyco_trans_20"/>
</dbReference>
<reference evidence="2 3" key="1">
    <citation type="submission" date="2019-02" db="EMBL/GenBank/DDBJ databases">
        <title>Deep-cultivation of Planctomycetes and their phenomic and genomic characterization uncovers novel biology.</title>
        <authorList>
            <person name="Wiegand S."/>
            <person name="Jogler M."/>
            <person name="Boedeker C."/>
            <person name="Pinto D."/>
            <person name="Vollmers J."/>
            <person name="Rivas-Marin E."/>
            <person name="Kohn T."/>
            <person name="Peeters S.H."/>
            <person name="Heuer A."/>
            <person name="Rast P."/>
            <person name="Oberbeckmann S."/>
            <person name="Bunk B."/>
            <person name="Jeske O."/>
            <person name="Meyerdierks A."/>
            <person name="Storesund J.E."/>
            <person name="Kallscheuer N."/>
            <person name="Luecker S."/>
            <person name="Lage O.M."/>
            <person name="Pohl T."/>
            <person name="Merkel B.J."/>
            <person name="Hornburger P."/>
            <person name="Mueller R.-W."/>
            <person name="Bruemmer F."/>
            <person name="Labrenz M."/>
            <person name="Spormann A.M."/>
            <person name="Op den Camp H."/>
            <person name="Overmann J."/>
            <person name="Amann R."/>
            <person name="Jetten M.S.M."/>
            <person name="Mascher T."/>
            <person name="Medema M.H."/>
            <person name="Devos D.P."/>
            <person name="Kaster A.-K."/>
            <person name="Ovreas L."/>
            <person name="Rohde M."/>
            <person name="Galperin M.Y."/>
            <person name="Jogler C."/>
        </authorList>
    </citation>
    <scope>NUCLEOTIDE SEQUENCE [LARGE SCALE GENOMIC DNA]</scope>
    <source>
        <strain evidence="2 3">ETA_A1</strain>
    </source>
</reference>
<dbReference type="GO" id="GO:0003825">
    <property type="term" value="F:alpha,alpha-trehalose-phosphate synthase (UDP-forming) activity"/>
    <property type="evidence" value="ECO:0007669"/>
    <property type="project" value="TreeGrafter"/>
</dbReference>
<keyword evidence="2" id="KW-0808">Transferase</keyword>
<accession>A0A517XPH6</accession>
<comment type="similarity">
    <text evidence="1">Belongs to the glycosyltransferase 20 family.</text>
</comment>
<evidence type="ECO:0000256" key="1">
    <source>
        <dbReference type="ARBA" id="ARBA00008799"/>
    </source>
</evidence>
<evidence type="ECO:0000313" key="2">
    <source>
        <dbReference type="EMBL" id="QDU19407.1"/>
    </source>
</evidence>
<keyword evidence="2" id="KW-0328">Glycosyltransferase</keyword>
<dbReference type="KEGG" id="uli:ETAA1_13310"/>
<dbReference type="CDD" id="cd03788">
    <property type="entry name" value="GT20_TPS"/>
    <property type="match status" value="1"/>
</dbReference>
<dbReference type="Pfam" id="PF00982">
    <property type="entry name" value="Glyco_transf_20"/>
    <property type="match status" value="1"/>
</dbReference>